<reference evidence="2" key="1">
    <citation type="submission" date="2022-03" db="EMBL/GenBank/DDBJ databases">
        <title>De novo assembled genomes of Belliella spp. (Cyclobacteriaceae) strains.</title>
        <authorList>
            <person name="Szabo A."/>
            <person name="Korponai K."/>
            <person name="Felfoldi T."/>
        </authorList>
    </citation>
    <scope>NUCLEOTIDE SEQUENCE</scope>
    <source>
        <strain evidence="2">DSM 107340</strain>
    </source>
</reference>
<dbReference type="InterPro" id="IPR013783">
    <property type="entry name" value="Ig-like_fold"/>
</dbReference>
<evidence type="ECO:0000313" key="2">
    <source>
        <dbReference type="EMBL" id="MCH7396491.1"/>
    </source>
</evidence>
<evidence type="ECO:0000313" key="3">
    <source>
        <dbReference type="Proteomes" id="UP001165488"/>
    </source>
</evidence>
<dbReference type="Gene3D" id="2.60.40.10">
    <property type="entry name" value="Immunoglobulins"/>
    <property type="match status" value="1"/>
</dbReference>
<dbReference type="Proteomes" id="UP001165488">
    <property type="component" value="Unassembled WGS sequence"/>
</dbReference>
<comment type="caution">
    <text evidence="2">The sequence shown here is derived from an EMBL/GenBank/DDBJ whole genome shotgun (WGS) entry which is preliminary data.</text>
</comment>
<organism evidence="2 3">
    <name type="scientific">Belliella calami</name>
    <dbReference type="NCBI Taxonomy" id="2923436"/>
    <lineage>
        <taxon>Bacteria</taxon>
        <taxon>Pseudomonadati</taxon>
        <taxon>Bacteroidota</taxon>
        <taxon>Cytophagia</taxon>
        <taxon>Cytophagales</taxon>
        <taxon>Cyclobacteriaceae</taxon>
        <taxon>Belliella</taxon>
    </lineage>
</organism>
<feature type="domain" description="Secretion system C-terminal sorting" evidence="1">
    <location>
        <begin position="645"/>
        <end position="714"/>
    </location>
</feature>
<protein>
    <submittedName>
        <fullName evidence="2">T9SS type A sorting domain-containing protein</fullName>
    </submittedName>
</protein>
<dbReference type="Pfam" id="PF18962">
    <property type="entry name" value="Por_Secre_tail"/>
    <property type="match status" value="1"/>
</dbReference>
<keyword evidence="3" id="KW-1185">Reference proteome</keyword>
<dbReference type="InterPro" id="IPR026444">
    <property type="entry name" value="Secre_tail"/>
</dbReference>
<name>A0ABS9UIQ0_9BACT</name>
<proteinExistence type="predicted"/>
<gene>
    <name evidence="2" type="ORF">MM236_00765</name>
</gene>
<sequence>MKVIGLKYGLIFFFLVLICSVHSNTSAQNARIYANAGANSGSSLLGSINNVQNAIDSDVGTNATLVVTGIGNSFVRPIFPSPVAAGTPARIKIGKPSGLLNLLTGVRVRAYLGGTTVSPWFTLNSLTGLLAGVETSEVIFTPVNAGGIPVVYDRIEIRLEGALSLRLSLDVYDVYYLSDELSVCDLVKDYLYGSTSNIVGGMNPVSNPQAAFDGNLGTYADLRANVGLFNKTHLTALFDDRSRSGDSVHVVLRNPGSLLDLSLLTQQFAINTYMDNLLVENMELLQTFISLSLLPGESDIYRLSFPTNEAFNRIEVSLGTGLLSGLGRLHVFDISRSEHSANIEIQNKDDFIFCVGEPLTFIQENTYPGDTYEWKIGNQLLGFNESVVLPEDLPPGEYQIDLLTFRRGCLNATEPTSIAFTLIDVPKKEDIDVIPTGEARRDGDRFIYYEGLNPITLIPNYENDDLPGEFSWYLDEAMTIPIYDGMVDFDGTTYSIDENNVLTVDNWVFRDPDPYEFYLAYTNQLGCLDVKPFNFEAEFIILPQEITHFKAQIRENNQVFITWKSEIKEGYFEVQRSQDDLNFQTISKIPVIIGENEYFVTDSIPSKNNYYRLVHKDLDHKVQFHSSLLRVDMPQMNSSFGKMKVYPNPFINEINILHISEFGDIVSVRIVSIEGNKVVFEQDIDQGAMTSKLTITDLGFLKRGLYILQVFGPTQMFAAKILK</sequence>
<accession>A0ABS9UIQ0</accession>
<dbReference type="NCBIfam" id="TIGR04183">
    <property type="entry name" value="Por_Secre_tail"/>
    <property type="match status" value="1"/>
</dbReference>
<dbReference type="EMBL" id="JAKZGS010000001">
    <property type="protein sequence ID" value="MCH7396491.1"/>
    <property type="molecule type" value="Genomic_DNA"/>
</dbReference>
<evidence type="ECO:0000259" key="1">
    <source>
        <dbReference type="Pfam" id="PF18962"/>
    </source>
</evidence>
<dbReference type="RefSeq" id="WP_241273012.1">
    <property type="nucleotide sequence ID" value="NZ_JAKZGS010000001.1"/>
</dbReference>